<dbReference type="EC" id="2.4.99.12" evidence="2 8"/>
<proteinExistence type="inferred from homology"/>
<dbReference type="SUPFAM" id="SSF53756">
    <property type="entry name" value="UDP-Glycosyltransferase/glycogen phosphorylase"/>
    <property type="match status" value="1"/>
</dbReference>
<dbReference type="CAZy" id="GT30">
    <property type="family name" value="Glycosyltransferase Family 30"/>
</dbReference>
<evidence type="ECO:0000256" key="2">
    <source>
        <dbReference type="ARBA" id="ARBA00012621"/>
    </source>
</evidence>
<dbReference type="Gene3D" id="3.40.50.11720">
    <property type="entry name" value="3-Deoxy-D-manno-octulosonic-acid transferase, N-terminal domain"/>
    <property type="match status" value="1"/>
</dbReference>
<protein>
    <recommendedName>
        <fullName evidence="3 8">3-deoxy-D-manno-octulosonic acid transferase</fullName>
        <shortName evidence="8">Kdo transferase</shortName>
        <ecNumber evidence="2 8">2.4.99.12</ecNumber>
    </recommendedName>
    <alternativeName>
        <fullName evidence="5 8">Lipid IV(A) 3-deoxy-D-manno-octulosonic acid transferase</fullName>
    </alternativeName>
</protein>
<dbReference type="eggNOG" id="COG1519">
    <property type="taxonomic scope" value="Bacteria"/>
</dbReference>
<dbReference type="Gene3D" id="3.40.50.2000">
    <property type="entry name" value="Glycogen Phosphorylase B"/>
    <property type="match status" value="1"/>
</dbReference>
<reference evidence="10 11" key="1">
    <citation type="submission" date="2008-06" db="EMBL/GenBank/DDBJ databases">
        <title>Complete sequence of Chloroherpeton thalassium ATCC 35110.</title>
        <authorList>
            <consortium name="US DOE Joint Genome Institute"/>
            <person name="Lucas S."/>
            <person name="Copeland A."/>
            <person name="Lapidus A."/>
            <person name="Glavina del Rio T."/>
            <person name="Dalin E."/>
            <person name="Tice H."/>
            <person name="Bruce D."/>
            <person name="Goodwin L."/>
            <person name="Pitluck S."/>
            <person name="Schmutz J."/>
            <person name="Larimer F."/>
            <person name="Land M."/>
            <person name="Hauser L."/>
            <person name="Kyrpides N."/>
            <person name="Mikhailova N."/>
            <person name="Liu Z."/>
            <person name="Li T."/>
            <person name="Zhao F."/>
            <person name="Overmann J."/>
            <person name="Bryant D.A."/>
            <person name="Richardson P."/>
        </authorList>
    </citation>
    <scope>NUCLEOTIDE SEQUENCE [LARGE SCALE GENOMIC DNA]</scope>
    <source>
        <strain evidence="11">ATCC 35110 / GB-78</strain>
    </source>
</reference>
<evidence type="ECO:0000256" key="7">
    <source>
        <dbReference type="PIRSR" id="PIRSR639901-1"/>
    </source>
</evidence>
<dbReference type="AlphaFoldDB" id="B3QV31"/>
<evidence type="ECO:0000256" key="3">
    <source>
        <dbReference type="ARBA" id="ARBA00019077"/>
    </source>
</evidence>
<feature type="active site" description="Proton acceptor" evidence="7">
    <location>
        <position position="68"/>
    </location>
</feature>
<dbReference type="InterPro" id="IPR038107">
    <property type="entry name" value="Glycos_transf_N_sf"/>
</dbReference>
<sequence length="442" mass="50167">MQRAWLRAYNILFPLFLFSLKILGFFNAKIRATLLGRENLFQRIRAKQKALTHKSGFRLWVHAASVGEFEQARPIVKAIREKDPDAAIILTFLSVSGYEARKNTKEADLVTYLPADTPSNARKFLDLLQPDALLLMRYDFWPNHLFEAKRRGIYLMLAAAVLQPDSTYNKPIIRGFYQTIFSLFDQIFTVAEDDAKNFKTLFGLDRVQQAGEPRIDQVIWRSQQQERVAHLKPIYNERLVLVAGSVWKTDEAHLIPAYQSVREKLLNYPISLILVPHEIGQENLNRMADDLKSKHLSYQFISRLHSNFNTETVLIIDEIGYLAELYSLAHIAYIGGGFGVHVHNTLEAAVYHLPLIYGPHFHKSPEAKAFQKLGGATVVSNTQSLEKILYDLFSTDELREKMGKIAGNYVHSRAGATQKIAGALLPAQKNAPPHRGNTLNAT</sequence>
<comment type="pathway">
    <text evidence="1 8">Bacterial outer membrane biogenesis; LPS core biosynthesis.</text>
</comment>
<comment type="catalytic activity">
    <reaction evidence="6 8">
        <text>lipid IVA (E. coli) + CMP-3-deoxy-beta-D-manno-octulosonate = alpha-Kdo-(2-&gt;6)-lipid IVA (E. coli) + CMP + H(+)</text>
        <dbReference type="Rhea" id="RHEA:28066"/>
        <dbReference type="ChEBI" id="CHEBI:15378"/>
        <dbReference type="ChEBI" id="CHEBI:58603"/>
        <dbReference type="ChEBI" id="CHEBI:60364"/>
        <dbReference type="ChEBI" id="CHEBI:60377"/>
        <dbReference type="ChEBI" id="CHEBI:85987"/>
        <dbReference type="EC" id="2.4.99.12"/>
    </reaction>
</comment>
<organism evidence="10 11">
    <name type="scientific">Chloroherpeton thalassium (strain ATCC 35110 / GB-78)</name>
    <dbReference type="NCBI Taxonomy" id="517418"/>
    <lineage>
        <taxon>Bacteria</taxon>
        <taxon>Pseudomonadati</taxon>
        <taxon>Chlorobiota</taxon>
        <taxon>Chlorobiia</taxon>
        <taxon>Chlorobiales</taxon>
        <taxon>Chloroherpetonaceae</taxon>
        <taxon>Chloroherpeton</taxon>
    </lineage>
</organism>
<dbReference type="UniPathway" id="UPA00958"/>
<evidence type="ECO:0000313" key="11">
    <source>
        <dbReference type="Proteomes" id="UP000001208"/>
    </source>
</evidence>
<dbReference type="Pfam" id="PF04413">
    <property type="entry name" value="Glycos_transf_N"/>
    <property type="match status" value="1"/>
</dbReference>
<dbReference type="GO" id="GO:0009245">
    <property type="term" value="P:lipid A biosynthetic process"/>
    <property type="evidence" value="ECO:0007669"/>
    <property type="project" value="TreeGrafter"/>
</dbReference>
<keyword evidence="8" id="KW-0472">Membrane</keyword>
<dbReference type="GO" id="GO:0009244">
    <property type="term" value="P:lipopolysaccharide core region biosynthetic process"/>
    <property type="evidence" value="ECO:0007669"/>
    <property type="project" value="UniProtKB-UniRule"/>
</dbReference>
<dbReference type="InterPro" id="IPR039901">
    <property type="entry name" value="Kdotransferase"/>
</dbReference>
<feature type="domain" description="3-deoxy-D-manno-octulosonic-acid transferase N-terminal" evidence="9">
    <location>
        <begin position="41"/>
        <end position="216"/>
    </location>
</feature>
<evidence type="ECO:0000256" key="5">
    <source>
        <dbReference type="ARBA" id="ARBA00031445"/>
    </source>
</evidence>
<dbReference type="EMBL" id="CP001100">
    <property type="protein sequence ID" value="ACF12985.1"/>
    <property type="molecule type" value="Genomic_DNA"/>
</dbReference>
<accession>B3QV31</accession>
<comment type="subcellular location">
    <subcellularLocation>
        <location evidence="8">Cell membrane</location>
    </subcellularLocation>
</comment>
<dbReference type="KEGG" id="cts:Ctha_0514"/>
<evidence type="ECO:0000313" key="10">
    <source>
        <dbReference type="EMBL" id="ACF12985.1"/>
    </source>
</evidence>
<evidence type="ECO:0000256" key="8">
    <source>
        <dbReference type="RuleBase" id="RU365103"/>
    </source>
</evidence>
<gene>
    <name evidence="10" type="ordered locus">Ctha_0514</name>
</gene>
<dbReference type="Proteomes" id="UP000001208">
    <property type="component" value="Chromosome"/>
</dbReference>
<evidence type="ECO:0000256" key="1">
    <source>
        <dbReference type="ARBA" id="ARBA00004713"/>
    </source>
</evidence>
<keyword evidence="8" id="KW-0448">Lipopolysaccharide biosynthesis</keyword>
<dbReference type="HOGENOM" id="CLU_036146_2_1_10"/>
<keyword evidence="4 8" id="KW-0808">Transferase</keyword>
<dbReference type="GO" id="GO:0005886">
    <property type="term" value="C:plasma membrane"/>
    <property type="evidence" value="ECO:0007669"/>
    <property type="project" value="UniProtKB-SubCell"/>
</dbReference>
<comment type="similarity">
    <text evidence="8">Belongs to the glycosyltransferase group 1 family.</text>
</comment>
<comment type="function">
    <text evidence="8">Involved in lipopolysaccharide (LPS) biosynthesis. Catalyzes the transfer of 3-deoxy-D-manno-octulosonate (Kdo) residue(s) from CMP-Kdo to lipid IV(A), the tetraacyldisaccharide-1,4'-bisphosphate precursor of lipid A.</text>
</comment>
<dbReference type="OrthoDB" id="9789797at2"/>
<dbReference type="PANTHER" id="PTHR42755">
    <property type="entry name" value="3-DEOXY-MANNO-OCTULOSONATE CYTIDYLYLTRANSFERASE"/>
    <property type="match status" value="1"/>
</dbReference>
<keyword evidence="11" id="KW-1185">Reference proteome</keyword>
<dbReference type="InterPro" id="IPR007507">
    <property type="entry name" value="Glycos_transf_N"/>
</dbReference>
<evidence type="ECO:0000256" key="6">
    <source>
        <dbReference type="ARBA" id="ARBA00049183"/>
    </source>
</evidence>
<dbReference type="PANTHER" id="PTHR42755:SF1">
    <property type="entry name" value="3-DEOXY-D-MANNO-OCTULOSONIC ACID TRANSFERASE, MITOCHONDRIAL-RELATED"/>
    <property type="match status" value="1"/>
</dbReference>
<name>B3QV31_CHLT3</name>
<evidence type="ECO:0000256" key="4">
    <source>
        <dbReference type="ARBA" id="ARBA00022679"/>
    </source>
</evidence>
<keyword evidence="8" id="KW-1003">Cell membrane</keyword>
<dbReference type="GO" id="GO:0043842">
    <property type="term" value="F:Kdo transferase activity"/>
    <property type="evidence" value="ECO:0007669"/>
    <property type="project" value="UniProtKB-EC"/>
</dbReference>
<dbReference type="STRING" id="517418.Ctha_0514"/>
<evidence type="ECO:0000259" key="9">
    <source>
        <dbReference type="Pfam" id="PF04413"/>
    </source>
</evidence>